<protein>
    <submittedName>
        <fullName evidence="9">NrfD/PsrC family molybdoenzyme membrane anchor subunit</fullName>
    </submittedName>
</protein>
<keyword evidence="6 8" id="KW-0472">Membrane</keyword>
<dbReference type="InterPro" id="IPR052049">
    <property type="entry name" value="Electron_transfer_protein"/>
</dbReference>
<dbReference type="PANTHER" id="PTHR34856:SF2">
    <property type="entry name" value="PROTEIN NRFD"/>
    <property type="match status" value="1"/>
</dbReference>
<keyword evidence="3" id="KW-1003">Cell membrane</keyword>
<feature type="transmembrane region" description="Helical" evidence="8">
    <location>
        <begin position="158"/>
        <end position="184"/>
    </location>
</feature>
<feature type="compositionally biased region" description="Basic residues" evidence="7">
    <location>
        <begin position="43"/>
        <end position="55"/>
    </location>
</feature>
<dbReference type="InterPro" id="IPR005614">
    <property type="entry name" value="NrfD-like"/>
</dbReference>
<evidence type="ECO:0000256" key="8">
    <source>
        <dbReference type="SAM" id="Phobius"/>
    </source>
</evidence>
<comment type="subcellular location">
    <subcellularLocation>
        <location evidence="1">Cell membrane</location>
        <topology evidence="1">Multi-pass membrane protein</topology>
    </subcellularLocation>
</comment>
<dbReference type="EMBL" id="JAVREH010000030">
    <property type="protein sequence ID" value="MDT0263172.1"/>
    <property type="molecule type" value="Genomic_DNA"/>
</dbReference>
<organism evidence="9 10">
    <name type="scientific">Jatrophihabitans lederbergiae</name>
    <dbReference type="NCBI Taxonomy" id="3075547"/>
    <lineage>
        <taxon>Bacteria</taxon>
        <taxon>Bacillati</taxon>
        <taxon>Actinomycetota</taxon>
        <taxon>Actinomycetes</taxon>
        <taxon>Jatrophihabitantales</taxon>
        <taxon>Jatrophihabitantaceae</taxon>
        <taxon>Jatrophihabitans</taxon>
    </lineage>
</organism>
<keyword evidence="10" id="KW-1185">Reference proteome</keyword>
<evidence type="ECO:0000256" key="7">
    <source>
        <dbReference type="SAM" id="MobiDB-lite"/>
    </source>
</evidence>
<evidence type="ECO:0000256" key="4">
    <source>
        <dbReference type="ARBA" id="ARBA00022692"/>
    </source>
</evidence>
<accession>A0ABU2JDV9</accession>
<evidence type="ECO:0000256" key="5">
    <source>
        <dbReference type="ARBA" id="ARBA00022989"/>
    </source>
</evidence>
<evidence type="ECO:0000256" key="3">
    <source>
        <dbReference type="ARBA" id="ARBA00022475"/>
    </source>
</evidence>
<evidence type="ECO:0000256" key="1">
    <source>
        <dbReference type="ARBA" id="ARBA00004651"/>
    </source>
</evidence>
<feature type="transmembrane region" description="Helical" evidence="8">
    <location>
        <begin position="238"/>
        <end position="258"/>
    </location>
</feature>
<evidence type="ECO:0000256" key="2">
    <source>
        <dbReference type="ARBA" id="ARBA00008929"/>
    </source>
</evidence>
<evidence type="ECO:0000313" key="10">
    <source>
        <dbReference type="Proteomes" id="UP001183176"/>
    </source>
</evidence>
<dbReference type="PANTHER" id="PTHR34856">
    <property type="entry name" value="PROTEIN NRFD"/>
    <property type="match status" value="1"/>
</dbReference>
<evidence type="ECO:0000256" key="6">
    <source>
        <dbReference type="ARBA" id="ARBA00023136"/>
    </source>
</evidence>
<feature type="compositionally biased region" description="Basic and acidic residues" evidence="7">
    <location>
        <begin position="1"/>
        <end position="16"/>
    </location>
</feature>
<feature type="transmembrane region" description="Helical" evidence="8">
    <location>
        <begin position="120"/>
        <end position="138"/>
    </location>
</feature>
<feature type="transmembrane region" description="Helical" evidence="8">
    <location>
        <begin position="196"/>
        <end position="218"/>
    </location>
</feature>
<feature type="transmembrane region" description="Helical" evidence="8">
    <location>
        <begin position="86"/>
        <end position="108"/>
    </location>
</feature>
<comment type="similarity">
    <text evidence="2">Belongs to the NrfD family.</text>
</comment>
<dbReference type="Pfam" id="PF03916">
    <property type="entry name" value="NrfD"/>
    <property type="match status" value="1"/>
</dbReference>
<name>A0ABU2JDV9_9ACTN</name>
<proteinExistence type="inferred from homology"/>
<sequence>MSEQQAEFRAEKRTDVPEQSTTGVLDEKLQPGAAVESGERTGRRGAGRGGRRGRRRRDEHQMVPDATFTSYYGRPVVKASPWEADIPAYLFLGGLAGGSSLLGAGAQLTGRPVLRKVGRIGALSAITVSFAALVHDLGRPSRFVNMLRVAKPTSPMSVGTWILTMYGPLAGAAGAAELVAPFVDLAPKRLRFSLRLLVKAASPAGLGAALVGPAVASYTGVLLADTATPTWHAARKHLPFVFVGSAAAASGGLGMLLSPPSEAGPARRLALGGAVLELAVEHHMEGGMGITAEPLHTGKPGMLMRASKALTAIGAAGSLLAGRSRLAAAVSGTALLAGSACTRFGIFHAGQASARDPKYTVVPQRERIERGEAAGA</sequence>
<reference evidence="10" key="1">
    <citation type="submission" date="2023-07" db="EMBL/GenBank/DDBJ databases">
        <title>30 novel species of actinomycetes from the DSMZ collection.</title>
        <authorList>
            <person name="Nouioui I."/>
        </authorList>
    </citation>
    <scope>NUCLEOTIDE SEQUENCE [LARGE SCALE GENOMIC DNA]</scope>
    <source>
        <strain evidence="10">DSM 44399</strain>
    </source>
</reference>
<comment type="caution">
    <text evidence="9">The sequence shown here is derived from an EMBL/GenBank/DDBJ whole genome shotgun (WGS) entry which is preliminary data.</text>
</comment>
<gene>
    <name evidence="9" type="primary">nrfD</name>
    <name evidence="9" type="ORF">RM423_17430</name>
</gene>
<keyword evidence="4 8" id="KW-0812">Transmembrane</keyword>
<feature type="region of interest" description="Disordered" evidence="7">
    <location>
        <begin position="1"/>
        <end position="62"/>
    </location>
</feature>
<dbReference type="Proteomes" id="UP001183176">
    <property type="component" value="Unassembled WGS sequence"/>
</dbReference>
<dbReference type="Gene3D" id="1.20.1630.10">
    <property type="entry name" value="Formate dehydrogenase/DMSO reductase domain"/>
    <property type="match status" value="1"/>
</dbReference>
<keyword evidence="5 8" id="KW-1133">Transmembrane helix</keyword>
<evidence type="ECO:0000313" key="9">
    <source>
        <dbReference type="EMBL" id="MDT0263172.1"/>
    </source>
</evidence>